<feature type="region of interest" description="Disordered" evidence="1">
    <location>
        <begin position="45"/>
        <end position="94"/>
    </location>
</feature>
<organism evidence="2 3">
    <name type="scientific">Popillia japonica</name>
    <name type="common">Japanese beetle</name>
    <dbReference type="NCBI Taxonomy" id="7064"/>
    <lineage>
        <taxon>Eukaryota</taxon>
        <taxon>Metazoa</taxon>
        <taxon>Ecdysozoa</taxon>
        <taxon>Arthropoda</taxon>
        <taxon>Hexapoda</taxon>
        <taxon>Insecta</taxon>
        <taxon>Pterygota</taxon>
        <taxon>Neoptera</taxon>
        <taxon>Endopterygota</taxon>
        <taxon>Coleoptera</taxon>
        <taxon>Polyphaga</taxon>
        <taxon>Scarabaeiformia</taxon>
        <taxon>Scarabaeidae</taxon>
        <taxon>Rutelinae</taxon>
        <taxon>Popillia</taxon>
    </lineage>
</organism>
<sequence length="94" mass="10774">MREIRYTLTLLEVYARNPLHADSPWIPGSIVNKTGNVSYDVKNLDTQSESKEQETENANQAATETIIINDDDNSNYDTPEPSISRRYNLRSRNN</sequence>
<dbReference type="AlphaFoldDB" id="A0AAW1K0J5"/>
<reference evidence="2 3" key="1">
    <citation type="journal article" date="2024" name="BMC Genomics">
        <title>De novo assembly and annotation of Popillia japonica's genome with initial clues to its potential as an invasive pest.</title>
        <authorList>
            <person name="Cucini C."/>
            <person name="Boschi S."/>
            <person name="Funari R."/>
            <person name="Cardaioli E."/>
            <person name="Iannotti N."/>
            <person name="Marturano G."/>
            <person name="Paoli F."/>
            <person name="Bruttini M."/>
            <person name="Carapelli A."/>
            <person name="Frati F."/>
            <person name="Nardi F."/>
        </authorList>
    </citation>
    <scope>NUCLEOTIDE SEQUENCE [LARGE SCALE GENOMIC DNA]</scope>
    <source>
        <strain evidence="2">DMR45628</strain>
    </source>
</reference>
<comment type="caution">
    <text evidence="2">The sequence shown here is derived from an EMBL/GenBank/DDBJ whole genome shotgun (WGS) entry which is preliminary data.</text>
</comment>
<proteinExistence type="predicted"/>
<keyword evidence="3" id="KW-1185">Reference proteome</keyword>
<name>A0AAW1K0J5_POPJA</name>
<gene>
    <name evidence="2" type="ORF">QE152_g25873</name>
</gene>
<evidence type="ECO:0000313" key="2">
    <source>
        <dbReference type="EMBL" id="KAK9710737.1"/>
    </source>
</evidence>
<protein>
    <submittedName>
        <fullName evidence="2">Uncharacterized protein</fullName>
    </submittedName>
</protein>
<evidence type="ECO:0000256" key="1">
    <source>
        <dbReference type="SAM" id="MobiDB-lite"/>
    </source>
</evidence>
<dbReference type="EMBL" id="JASPKY010000289">
    <property type="protein sequence ID" value="KAK9710737.1"/>
    <property type="molecule type" value="Genomic_DNA"/>
</dbReference>
<evidence type="ECO:0000313" key="3">
    <source>
        <dbReference type="Proteomes" id="UP001458880"/>
    </source>
</evidence>
<dbReference type="Proteomes" id="UP001458880">
    <property type="component" value="Unassembled WGS sequence"/>
</dbReference>
<accession>A0AAW1K0J5</accession>